<dbReference type="GO" id="GO:0003723">
    <property type="term" value="F:RNA binding"/>
    <property type="evidence" value="ECO:0007669"/>
    <property type="project" value="InterPro"/>
</dbReference>
<dbReference type="OrthoDB" id="435754at2759"/>
<evidence type="ECO:0000256" key="2">
    <source>
        <dbReference type="ARBA" id="ARBA00023239"/>
    </source>
</evidence>
<evidence type="ECO:0000313" key="3">
    <source>
        <dbReference type="EMBL" id="KAG5614088.1"/>
    </source>
</evidence>
<keyword evidence="1" id="KW-0540">Nuclease</keyword>
<dbReference type="Gene3D" id="3.90.730.10">
    <property type="entry name" value="Ribonuclease T2-like"/>
    <property type="match status" value="1"/>
</dbReference>
<organism evidence="3 4">
    <name type="scientific">Solanum commersonii</name>
    <name type="common">Commerson's wild potato</name>
    <name type="synonym">Commerson's nightshade</name>
    <dbReference type="NCBI Taxonomy" id="4109"/>
    <lineage>
        <taxon>Eukaryota</taxon>
        <taxon>Viridiplantae</taxon>
        <taxon>Streptophyta</taxon>
        <taxon>Embryophyta</taxon>
        <taxon>Tracheophyta</taxon>
        <taxon>Spermatophyta</taxon>
        <taxon>Magnoliopsida</taxon>
        <taxon>eudicotyledons</taxon>
        <taxon>Gunneridae</taxon>
        <taxon>Pentapetalae</taxon>
        <taxon>asterids</taxon>
        <taxon>lamiids</taxon>
        <taxon>Solanales</taxon>
        <taxon>Solanaceae</taxon>
        <taxon>Solanoideae</taxon>
        <taxon>Solaneae</taxon>
        <taxon>Solanum</taxon>
    </lineage>
</organism>
<keyword evidence="1" id="KW-0255">Endonuclease</keyword>
<dbReference type="Proteomes" id="UP000824120">
    <property type="component" value="Chromosome 3"/>
</dbReference>
<keyword evidence="2" id="KW-0456">Lyase</keyword>
<dbReference type="EMBL" id="JACXVP010000003">
    <property type="protein sequence ID" value="KAG5614088.1"/>
    <property type="molecule type" value="Genomic_DNA"/>
</dbReference>
<dbReference type="GO" id="GO:0033897">
    <property type="term" value="F:ribonuclease T2 activity"/>
    <property type="evidence" value="ECO:0007669"/>
    <property type="project" value="InterPro"/>
</dbReference>
<accession>A0A9J5ZPJ4</accession>
<evidence type="ECO:0000256" key="1">
    <source>
        <dbReference type="ARBA" id="ARBA00022759"/>
    </source>
</evidence>
<keyword evidence="1" id="KW-0378">Hydrolase</keyword>
<proteinExistence type="predicted"/>
<sequence>MSNGNTLYGIPPTSMSKNAFIHHEDMKKRLGKQITYIGPLARLQADQSLRDKLRTIWPNLKVGRSDEWLWMHEWRNMVVLLRVYST</sequence>
<dbReference type="SUPFAM" id="SSF55895">
    <property type="entry name" value="Ribonuclease Rh-like"/>
    <property type="match status" value="1"/>
</dbReference>
<comment type="caution">
    <text evidence="3">The sequence shown here is derived from an EMBL/GenBank/DDBJ whole genome shotgun (WGS) entry which is preliminary data.</text>
</comment>
<dbReference type="AlphaFoldDB" id="A0A9J5ZPJ4"/>
<protein>
    <submittedName>
        <fullName evidence="3">Uncharacterized protein</fullName>
    </submittedName>
</protein>
<dbReference type="InterPro" id="IPR036430">
    <property type="entry name" value="RNase_T2-like_sf"/>
</dbReference>
<keyword evidence="4" id="KW-1185">Reference proteome</keyword>
<gene>
    <name evidence="3" type="ORF">H5410_013912</name>
</gene>
<name>A0A9J5ZPJ4_SOLCO</name>
<reference evidence="3 4" key="1">
    <citation type="submission" date="2020-09" db="EMBL/GenBank/DDBJ databases">
        <title>De no assembly of potato wild relative species, Solanum commersonii.</title>
        <authorList>
            <person name="Cho K."/>
        </authorList>
    </citation>
    <scope>NUCLEOTIDE SEQUENCE [LARGE SCALE GENOMIC DNA]</scope>
    <source>
        <strain evidence="3">LZ3.2</strain>
        <tissue evidence="3">Leaf</tissue>
    </source>
</reference>
<evidence type="ECO:0000313" key="4">
    <source>
        <dbReference type="Proteomes" id="UP000824120"/>
    </source>
</evidence>